<dbReference type="GO" id="GO:0016020">
    <property type="term" value="C:membrane"/>
    <property type="evidence" value="ECO:0007669"/>
    <property type="project" value="UniProtKB-SubCell"/>
</dbReference>
<dbReference type="GO" id="GO:0012505">
    <property type="term" value="C:endomembrane system"/>
    <property type="evidence" value="ECO:0007669"/>
    <property type="project" value="UniProtKB-SubCell"/>
</dbReference>
<feature type="domain" description="NADH:quinone oxidoreductase/Mrp antiporter transmembrane" evidence="8">
    <location>
        <begin position="133"/>
        <end position="189"/>
    </location>
</feature>
<feature type="transmembrane region" description="Helical" evidence="7">
    <location>
        <begin position="388"/>
        <end position="410"/>
    </location>
</feature>
<dbReference type="STRING" id="662367.SAMN05216167_105379"/>
<proteinExistence type="inferred from homology"/>
<evidence type="ECO:0000256" key="5">
    <source>
        <dbReference type="ARBA" id="ARBA00023136"/>
    </source>
</evidence>
<evidence type="ECO:0000256" key="2">
    <source>
        <dbReference type="ARBA" id="ARBA00009025"/>
    </source>
</evidence>
<protein>
    <submittedName>
        <fullName evidence="9">NADH dehydrogenase subunit M</fullName>
    </submittedName>
</protein>
<comment type="subcellular location">
    <subcellularLocation>
        <location evidence="1">Endomembrane system</location>
        <topology evidence="1">Multi-pass membrane protein</topology>
    </subcellularLocation>
    <subcellularLocation>
        <location evidence="6">Membrane</location>
        <topology evidence="6">Multi-pass membrane protein</topology>
    </subcellularLocation>
</comment>
<dbReference type="GO" id="GO:0015990">
    <property type="term" value="P:electron transport coupled proton transport"/>
    <property type="evidence" value="ECO:0007669"/>
    <property type="project" value="TreeGrafter"/>
</dbReference>
<gene>
    <name evidence="9" type="ORF">SAMN05216167_105379</name>
</gene>
<keyword evidence="4 7" id="KW-1133">Transmembrane helix</keyword>
<accession>A0A1I1T844</accession>
<evidence type="ECO:0000256" key="7">
    <source>
        <dbReference type="SAM" id="Phobius"/>
    </source>
</evidence>
<evidence type="ECO:0000256" key="1">
    <source>
        <dbReference type="ARBA" id="ARBA00004127"/>
    </source>
</evidence>
<feature type="transmembrane region" description="Helical" evidence="7">
    <location>
        <begin position="303"/>
        <end position="323"/>
    </location>
</feature>
<dbReference type="OrthoDB" id="9811718at2"/>
<feature type="transmembrane region" description="Helical" evidence="7">
    <location>
        <begin position="469"/>
        <end position="488"/>
    </location>
</feature>
<feature type="transmembrane region" description="Helical" evidence="7">
    <location>
        <begin position="87"/>
        <end position="109"/>
    </location>
</feature>
<feature type="transmembrane region" description="Helical" evidence="7">
    <location>
        <begin position="116"/>
        <end position="134"/>
    </location>
</feature>
<dbReference type="Pfam" id="PF00361">
    <property type="entry name" value="Proton_antipo_M"/>
    <property type="match status" value="2"/>
</dbReference>
<evidence type="ECO:0000313" key="10">
    <source>
        <dbReference type="Proteomes" id="UP000198598"/>
    </source>
</evidence>
<comment type="similarity">
    <text evidence="2">Belongs to the complex I subunit 4 family.</text>
</comment>
<dbReference type="NCBIfam" id="TIGR01972">
    <property type="entry name" value="NDH_I_M"/>
    <property type="match status" value="1"/>
</dbReference>
<name>A0A1I1T844_9BACT</name>
<sequence length="559" mass="61087">MTLSLLIFLPLFGSLLVALLPGNQTVRFRWIALAVTLAEVVLSGMAYVRFDKTLTGYQLLEQTDWITLPLGNLGVASIDYLVGVDGISLPLVVLSAVVMLIGVISSWNVTHRLRAYFSLYLLLAGTIMGCFVALDFFLFFLFFEFMLLPMYFLIGLWGGPRREYASIKFFLYTLLGSLLILLVMIGLYLSVMDPISTAVMAGLVSDPSMVTDDIIRSVQTYLQNGQLNPAQIVHTFDMRFLADGGNYLPNAFLNPAAEPVVLGLPARMLAFWAIFIGFAIKLPIVPLHTWLPDAHVEAPTPVSVVLAGVLLKIGGYGFLRIVWEFFPDGAAEYAQTLAGLGVLSIVYGGLNALAQTDVKKMIAYSSVSHMGFVLLGVASLTAEGVNGAIYQMVSHGVLSAMLFLIAGVLYDRTHDRRIDSYRGLMQPMPQYTTLTAIAFFASLGLPGFSGFMGELFTLMGSFQSEWLPGWMTAIATTGILLAAAYFLWTLQRMFFGPTWVRAFDSPSGATSVLADLTAREKLLLIPLGVMALLLGLFPNLVFNLSSATVAQWLVKFAVE</sequence>
<dbReference type="AlphaFoldDB" id="A0A1I1T844"/>
<feature type="domain" description="NADH:quinone oxidoreductase/Mrp antiporter transmembrane" evidence="8">
    <location>
        <begin position="263"/>
        <end position="477"/>
    </location>
</feature>
<evidence type="ECO:0000256" key="4">
    <source>
        <dbReference type="ARBA" id="ARBA00022989"/>
    </source>
</evidence>
<feature type="transmembrane region" description="Helical" evidence="7">
    <location>
        <begin position="269"/>
        <end position="291"/>
    </location>
</feature>
<dbReference type="Proteomes" id="UP000198598">
    <property type="component" value="Unassembled WGS sequence"/>
</dbReference>
<evidence type="ECO:0000256" key="6">
    <source>
        <dbReference type="RuleBase" id="RU000320"/>
    </source>
</evidence>
<dbReference type="InterPro" id="IPR010227">
    <property type="entry name" value="NADH_Q_OxRdtase_chainM/4"/>
</dbReference>
<dbReference type="GO" id="GO:0008137">
    <property type="term" value="F:NADH dehydrogenase (ubiquinone) activity"/>
    <property type="evidence" value="ECO:0007669"/>
    <property type="project" value="InterPro"/>
</dbReference>
<keyword evidence="10" id="KW-1185">Reference proteome</keyword>
<dbReference type="PRINTS" id="PR01437">
    <property type="entry name" value="NUOXDRDTASE4"/>
</dbReference>
<dbReference type="EMBL" id="FOLQ01000005">
    <property type="protein sequence ID" value="SFD54766.1"/>
    <property type="molecule type" value="Genomic_DNA"/>
</dbReference>
<organism evidence="9 10">
    <name type="scientific">Spirosoma endophyticum</name>
    <dbReference type="NCBI Taxonomy" id="662367"/>
    <lineage>
        <taxon>Bacteria</taxon>
        <taxon>Pseudomonadati</taxon>
        <taxon>Bacteroidota</taxon>
        <taxon>Cytophagia</taxon>
        <taxon>Cytophagales</taxon>
        <taxon>Cytophagaceae</taxon>
        <taxon>Spirosoma</taxon>
    </lineage>
</organism>
<feature type="transmembrane region" description="Helical" evidence="7">
    <location>
        <begin position="28"/>
        <end position="50"/>
    </location>
</feature>
<feature type="transmembrane region" description="Helical" evidence="7">
    <location>
        <begin position="169"/>
        <end position="191"/>
    </location>
</feature>
<keyword evidence="3 6" id="KW-0812">Transmembrane</keyword>
<feature type="transmembrane region" description="Helical" evidence="7">
    <location>
        <begin position="140"/>
        <end position="157"/>
    </location>
</feature>
<dbReference type="GO" id="GO:0048039">
    <property type="term" value="F:ubiquinone binding"/>
    <property type="evidence" value="ECO:0007669"/>
    <property type="project" value="TreeGrafter"/>
</dbReference>
<feature type="transmembrane region" description="Helical" evidence="7">
    <location>
        <begin position="522"/>
        <end position="542"/>
    </location>
</feature>
<dbReference type="InterPro" id="IPR001750">
    <property type="entry name" value="ND/Mrp_TM"/>
</dbReference>
<feature type="transmembrane region" description="Helical" evidence="7">
    <location>
        <begin position="335"/>
        <end position="354"/>
    </location>
</feature>
<evidence type="ECO:0000313" key="9">
    <source>
        <dbReference type="EMBL" id="SFD54766.1"/>
    </source>
</evidence>
<dbReference type="GO" id="GO:0003954">
    <property type="term" value="F:NADH dehydrogenase activity"/>
    <property type="evidence" value="ECO:0007669"/>
    <property type="project" value="TreeGrafter"/>
</dbReference>
<keyword evidence="5 7" id="KW-0472">Membrane</keyword>
<feature type="transmembrane region" description="Helical" evidence="7">
    <location>
        <begin position="361"/>
        <end position="382"/>
    </location>
</feature>
<feature type="transmembrane region" description="Helical" evidence="7">
    <location>
        <begin position="431"/>
        <end position="449"/>
    </location>
</feature>
<dbReference type="InterPro" id="IPR003918">
    <property type="entry name" value="NADH_UbQ_OxRdtase"/>
</dbReference>
<dbReference type="RefSeq" id="WP_093827928.1">
    <property type="nucleotide sequence ID" value="NZ_FOLQ01000005.1"/>
</dbReference>
<evidence type="ECO:0000256" key="3">
    <source>
        <dbReference type="ARBA" id="ARBA00022692"/>
    </source>
</evidence>
<evidence type="ECO:0000259" key="8">
    <source>
        <dbReference type="Pfam" id="PF00361"/>
    </source>
</evidence>
<dbReference type="PANTHER" id="PTHR43507">
    <property type="entry name" value="NADH-UBIQUINONE OXIDOREDUCTASE CHAIN 4"/>
    <property type="match status" value="1"/>
</dbReference>
<dbReference type="GO" id="GO:0042773">
    <property type="term" value="P:ATP synthesis coupled electron transport"/>
    <property type="evidence" value="ECO:0007669"/>
    <property type="project" value="InterPro"/>
</dbReference>
<dbReference type="PANTHER" id="PTHR43507:SF1">
    <property type="entry name" value="NADH-UBIQUINONE OXIDOREDUCTASE CHAIN 4"/>
    <property type="match status" value="1"/>
</dbReference>
<reference evidence="9 10" key="1">
    <citation type="submission" date="2016-10" db="EMBL/GenBank/DDBJ databases">
        <authorList>
            <person name="de Groot N.N."/>
        </authorList>
    </citation>
    <scope>NUCLEOTIDE SEQUENCE [LARGE SCALE GENOMIC DNA]</scope>
    <source>
        <strain evidence="9 10">DSM 26130</strain>
    </source>
</reference>